<feature type="domain" description="ATPase dynein-related AAA" evidence="1">
    <location>
        <begin position="203"/>
        <end position="374"/>
    </location>
</feature>
<dbReference type="RefSeq" id="WP_051706258.1">
    <property type="nucleotide sequence ID" value="NZ_HF545616.1"/>
</dbReference>
<protein>
    <submittedName>
        <fullName evidence="2">Type II restriction-modification system restriction subunit</fullName>
        <ecNumber evidence="2">3.1.21.3</ecNumber>
    </submittedName>
</protein>
<sequence length="542" mass="61311">MNSTEIIRNYIDNQLHYPRVNRAGDIDEVTLPSTETIIISYADISITGTERARPQIRIFTDNATNGYHIARSEKKRFFFLTIYSKAAAYVSYLGHITPSEYIVSLETNVSSISGRMDIRSMYEWLDGKVAASSAPINCIRCNNGDHACGIYQASFLRISNGGTAIIPAEVTDYLNIFDMRPYFIPSLVTFNYTPLDERDKRNVIAFGAPGTGKSYFFKKYLDEHHVSSDDYERVTFYSDYSYSQFIGTYKPVDVGGMITYKFVPGPFMRTLVAALENASTTAPHKHYLIIEELNRAKAAAVFGDMFQLLDRDDTGRSEYSINASEDIRAYLAEHFGGAASAYSKLAIPNNMYIFATMNSADQGVFPMDTAFKRRWNFNYIGIDDEEFKVNIDPSTGVKTATECQSGTFNLADGAVEWNVLRRAINAKLSNDRIKAHEDKLMGPFFMKTQDSTGTCLFTLGHEDEEFSTLFCEKVIMYLFEDAAKTKHKELFEGCDSDKLNRFSYICAEFKSRGLAIFGSDFRSREYANQIAERDAAKMEKEC</sequence>
<dbReference type="EC" id="3.1.21.3" evidence="2"/>
<dbReference type="InterPro" id="IPR027417">
    <property type="entry name" value="P-loop_NTPase"/>
</dbReference>
<name>A0ABP1WF99_9FIRM</name>
<dbReference type="SUPFAM" id="SSF52540">
    <property type="entry name" value="P-loop containing nucleoside triphosphate hydrolases"/>
    <property type="match status" value="1"/>
</dbReference>
<evidence type="ECO:0000313" key="3">
    <source>
        <dbReference type="Proteomes" id="UP000027600"/>
    </source>
</evidence>
<evidence type="ECO:0000259" key="1">
    <source>
        <dbReference type="Pfam" id="PF07728"/>
    </source>
</evidence>
<dbReference type="Pfam" id="PF07728">
    <property type="entry name" value="AAA_5"/>
    <property type="match status" value="1"/>
</dbReference>
<keyword evidence="3" id="KW-1185">Reference proteome</keyword>
<evidence type="ECO:0000313" key="2">
    <source>
        <dbReference type="EMBL" id="CCO04004.1"/>
    </source>
</evidence>
<gene>
    <name evidence="2" type="ORF">RBI_I00271</name>
</gene>
<proteinExistence type="predicted"/>
<dbReference type="InterPro" id="IPR011704">
    <property type="entry name" value="ATPase_dyneun-rel_AAA"/>
</dbReference>
<reference evidence="2 3" key="1">
    <citation type="journal article" date="2014" name="Int. J. Syst. Evol. Microbiol.">
        <title>Complete genome of a new Firmicutes species belonging to the dominant human colonic microbiota ('Ruminococcus bicirculans') reveals two chromosomes and a selective capacity to utilize plant glucans.</title>
        <authorList>
            <consortium name="NISC Comparative Sequencing Program"/>
            <person name="Wegmann U."/>
            <person name="Louis P."/>
            <person name="Goesmann A."/>
            <person name="Henrissat B."/>
            <person name="Duncan S.H."/>
            <person name="Flint H.J."/>
        </authorList>
    </citation>
    <scope>NUCLEOTIDE SEQUENCE [LARGE SCALE GENOMIC DNA]</scope>
    <source>
        <strain evidence="2 3">80/3</strain>
    </source>
</reference>
<dbReference type="PANTHER" id="PTHR37291">
    <property type="entry name" value="5-METHYLCYTOSINE-SPECIFIC RESTRICTION ENZYME B"/>
    <property type="match status" value="1"/>
</dbReference>
<organism evidence="2 3">
    <name type="scientific">Ruminococcus bicirculans</name>
    <name type="common">ex Wegman et al. 2014</name>
    <dbReference type="NCBI Taxonomy" id="1160721"/>
    <lineage>
        <taxon>Bacteria</taxon>
        <taxon>Bacillati</taxon>
        <taxon>Bacillota</taxon>
        <taxon>Clostridia</taxon>
        <taxon>Eubacteriales</taxon>
        <taxon>Oscillospiraceae</taxon>
        <taxon>Ruminococcus</taxon>
    </lineage>
</organism>
<dbReference type="InterPro" id="IPR052934">
    <property type="entry name" value="Methyl-DNA_Rec/Restrict_Enz"/>
</dbReference>
<keyword evidence="2" id="KW-0378">Hydrolase</keyword>
<dbReference type="GO" id="GO:0009035">
    <property type="term" value="F:type I site-specific deoxyribonuclease activity"/>
    <property type="evidence" value="ECO:0007669"/>
    <property type="project" value="UniProtKB-EC"/>
</dbReference>
<dbReference type="PANTHER" id="PTHR37291:SF1">
    <property type="entry name" value="TYPE IV METHYL-DIRECTED RESTRICTION ENZYME ECOKMCRB SUBUNIT"/>
    <property type="match status" value="1"/>
</dbReference>
<dbReference type="Proteomes" id="UP000027600">
    <property type="component" value="Chromosome I"/>
</dbReference>
<accession>A0ABP1WF99</accession>
<dbReference type="EMBL" id="HF545616">
    <property type="protein sequence ID" value="CCO04004.1"/>
    <property type="molecule type" value="Genomic_DNA"/>
</dbReference>
<dbReference type="Gene3D" id="3.40.50.300">
    <property type="entry name" value="P-loop containing nucleotide triphosphate hydrolases"/>
    <property type="match status" value="1"/>
</dbReference>